<dbReference type="RefSeq" id="WP_117528518.1">
    <property type="nucleotide sequence ID" value="NZ_JAQDKA010000004.1"/>
</dbReference>
<feature type="signal peptide" evidence="1">
    <location>
        <begin position="1"/>
        <end position="25"/>
    </location>
</feature>
<organism evidence="2 3">
    <name type="scientific">Coprococcus catus</name>
    <dbReference type="NCBI Taxonomy" id="116085"/>
    <lineage>
        <taxon>Bacteria</taxon>
        <taxon>Bacillati</taxon>
        <taxon>Bacillota</taxon>
        <taxon>Clostridia</taxon>
        <taxon>Lachnospirales</taxon>
        <taxon>Lachnospiraceae</taxon>
        <taxon>Coprococcus</taxon>
    </lineage>
</organism>
<evidence type="ECO:0000313" key="3">
    <source>
        <dbReference type="Proteomes" id="UP000260773"/>
    </source>
</evidence>
<dbReference type="Pfam" id="PF05960">
    <property type="entry name" value="DUF885"/>
    <property type="match status" value="1"/>
</dbReference>
<dbReference type="Proteomes" id="UP000260773">
    <property type="component" value="Unassembled WGS sequence"/>
</dbReference>
<gene>
    <name evidence="2" type="ORF">DW070_09925</name>
</gene>
<keyword evidence="1" id="KW-0732">Signal</keyword>
<evidence type="ECO:0000256" key="1">
    <source>
        <dbReference type="SAM" id="SignalP"/>
    </source>
</evidence>
<comment type="caution">
    <text evidence="2">The sequence shown here is derived from an EMBL/GenBank/DDBJ whole genome shotgun (WGS) entry which is preliminary data.</text>
</comment>
<sequence length="605" mass="68602">MKNTFHRLIAGLIAASMLLCGCSSANMLTSAAAHELYDQRYSVGTASDEVNADFDDFTREIFTDAVSTDALTLHFELKDPSAYDIDPDTIDLGRINLQNPIDTFVSDISTDALRQELHDFDYEELTEKQQQTYDILDEFLETEQTYDSKTLFYYPEYLSSTSGTQSLLPVMMSEYAFYSPADVDDYLLLLQDFPDCFNNILDYEQEKADAGLFMSDESADEVIASCQSFIEDPDNNMLIEVFPEKLESVSGLSDSDKADYIKRNDQAVHDYVIPAYQSLIKGIEALKGSGTNENGLCYFDHGKEYYEYLVKSQTGSDKTPEELIEWLDDTLQNTIVQMALLLSSDDSLADKLDEDIDISENDPKIILQTLQSSLKEDFPDAVSSQYTLKYVPESLEDSMNPAFYMIPPVDVTDSNVIYLNNSQITDNLSLFTTLAHEGYPGHLYQQSAFSATDPDPLRQAMNFLGYVEGWATYAENMSYTWTGLDDNLARCLQLNQDITLALYGRIDLGIHYEGWTTDDVTEFLSDYGLDDDETVHSVFRAIVSDPASYLPYCIGYMEFKELRDDTEETMGDDFNLKEFHQCILNIGPCSFDVLEKYIQKDYIRA</sequence>
<feature type="chain" id="PRO_5038469018" evidence="1">
    <location>
        <begin position="26"/>
        <end position="605"/>
    </location>
</feature>
<protein>
    <submittedName>
        <fullName evidence="2">DUF885 domain-containing protein</fullName>
    </submittedName>
</protein>
<dbReference type="PANTHER" id="PTHR33361:SF2">
    <property type="entry name" value="DUF885 DOMAIN-CONTAINING PROTEIN"/>
    <property type="match status" value="1"/>
</dbReference>
<dbReference type="EMBL" id="QVEP01000023">
    <property type="protein sequence ID" value="RGB79559.1"/>
    <property type="molecule type" value="Genomic_DNA"/>
</dbReference>
<reference evidence="2 3" key="1">
    <citation type="submission" date="2018-08" db="EMBL/GenBank/DDBJ databases">
        <title>A genome reference for cultivated species of the human gut microbiota.</title>
        <authorList>
            <person name="Zou Y."/>
            <person name="Xue W."/>
            <person name="Luo G."/>
        </authorList>
    </citation>
    <scope>NUCLEOTIDE SEQUENCE [LARGE SCALE GENOMIC DNA]</scope>
    <source>
        <strain evidence="2 3">AF45-17</strain>
    </source>
</reference>
<evidence type="ECO:0000313" key="2">
    <source>
        <dbReference type="EMBL" id="RGB79559.1"/>
    </source>
</evidence>
<dbReference type="PANTHER" id="PTHR33361">
    <property type="entry name" value="GLR0591 PROTEIN"/>
    <property type="match status" value="1"/>
</dbReference>
<dbReference type="InterPro" id="IPR010281">
    <property type="entry name" value="DUF885"/>
</dbReference>
<dbReference type="AlphaFoldDB" id="A0A3E2TME0"/>
<accession>A0A3E2TME0</accession>
<dbReference type="PROSITE" id="PS51257">
    <property type="entry name" value="PROKAR_LIPOPROTEIN"/>
    <property type="match status" value="1"/>
</dbReference>
<proteinExistence type="predicted"/>
<name>A0A3E2TME0_9FIRM</name>